<comment type="caution">
    <text evidence="2">The sequence shown here is derived from an EMBL/GenBank/DDBJ whole genome shotgun (WGS) entry which is preliminary data.</text>
</comment>
<organism evidence="2 3">
    <name type="scientific">Riccia sorocarpa</name>
    <dbReference type="NCBI Taxonomy" id="122646"/>
    <lineage>
        <taxon>Eukaryota</taxon>
        <taxon>Viridiplantae</taxon>
        <taxon>Streptophyta</taxon>
        <taxon>Embryophyta</taxon>
        <taxon>Marchantiophyta</taxon>
        <taxon>Marchantiopsida</taxon>
        <taxon>Marchantiidae</taxon>
        <taxon>Marchantiales</taxon>
        <taxon>Ricciaceae</taxon>
        <taxon>Riccia</taxon>
    </lineage>
</organism>
<reference evidence="2 3" key="1">
    <citation type="submission" date="2024-09" db="EMBL/GenBank/DDBJ databases">
        <title>Chromosome-scale assembly of Riccia sorocarpa.</title>
        <authorList>
            <person name="Paukszto L."/>
        </authorList>
    </citation>
    <scope>NUCLEOTIDE SEQUENCE [LARGE SCALE GENOMIC DNA]</scope>
    <source>
        <strain evidence="2">LP-2024</strain>
        <tissue evidence="2">Aerial parts of the thallus</tissue>
    </source>
</reference>
<accession>A0ABD3I8U0</accession>
<evidence type="ECO:0000256" key="1">
    <source>
        <dbReference type="SAM" id="MobiDB-lite"/>
    </source>
</evidence>
<dbReference type="Proteomes" id="UP001633002">
    <property type="component" value="Unassembled WGS sequence"/>
</dbReference>
<name>A0ABD3I8U0_9MARC</name>
<keyword evidence="3" id="KW-1185">Reference proteome</keyword>
<evidence type="ECO:0000313" key="3">
    <source>
        <dbReference type="Proteomes" id="UP001633002"/>
    </source>
</evidence>
<protein>
    <submittedName>
        <fullName evidence="2">Uncharacterized protein</fullName>
    </submittedName>
</protein>
<dbReference type="EMBL" id="JBJQOH010000001">
    <property type="protein sequence ID" value="KAL3698939.1"/>
    <property type="molecule type" value="Genomic_DNA"/>
</dbReference>
<proteinExistence type="predicted"/>
<feature type="region of interest" description="Disordered" evidence="1">
    <location>
        <begin position="256"/>
        <end position="280"/>
    </location>
</feature>
<gene>
    <name evidence="2" type="ORF">R1sor_016961</name>
</gene>
<dbReference type="AlphaFoldDB" id="A0ABD3I8U0"/>
<evidence type="ECO:0000313" key="2">
    <source>
        <dbReference type="EMBL" id="KAL3698939.1"/>
    </source>
</evidence>
<sequence>MLKRSALDFRSLPYLLQERLVLEASRLEPKFLANIKTVEGRPVVEQLVPYDETTAPLEPPMDAEHQRGGDCPRNARNMGKFKPYMQEHGFSGLDHAANERMLGSLKNRWRHRTTAKKMSRSVPGPKVFLILRTTLFARWSQTLTRKWQGFLAETERSALLWFGPEPEAPKQTIFTVLMDALLLLDRRTNARFWVEPWNFELQECVMSACLRTTNVESWYCTIETHLRLQEFEWSSKELSPKVRVAARALRGIFPQSDTDGQMVHDSAAASDDTSRDNRLSSDTHAELRIELGEHNRNVATADDVQPTPDKWIVPAYSSDEEAFSARVSTIYVSPDDVASQPEGILAKPPTFCSLRWFVTYVPVLRATSCYI</sequence>